<accession>A0A2B4RLI1</accession>
<dbReference type="Proteomes" id="UP000225706">
    <property type="component" value="Unassembled WGS sequence"/>
</dbReference>
<evidence type="ECO:0000313" key="6">
    <source>
        <dbReference type="Proteomes" id="UP000225706"/>
    </source>
</evidence>
<evidence type="ECO:0000256" key="4">
    <source>
        <dbReference type="SAM" id="MobiDB-lite"/>
    </source>
</evidence>
<dbReference type="InterPro" id="IPR036770">
    <property type="entry name" value="Ankyrin_rpt-contain_sf"/>
</dbReference>
<dbReference type="SMART" id="SM00248">
    <property type="entry name" value="ANK"/>
    <property type="match status" value="9"/>
</dbReference>
<dbReference type="Pfam" id="PF12796">
    <property type="entry name" value="Ank_2"/>
    <property type="match status" value="3"/>
</dbReference>
<gene>
    <name evidence="5" type="ORF">AWC38_SpisGene17630</name>
</gene>
<dbReference type="PANTHER" id="PTHR24198:SF165">
    <property type="entry name" value="ANKYRIN REPEAT-CONTAINING PROTEIN-RELATED"/>
    <property type="match status" value="1"/>
</dbReference>
<keyword evidence="2 3" id="KW-0040">ANK repeat</keyword>
<dbReference type="PROSITE" id="PS50297">
    <property type="entry name" value="ANK_REP_REGION"/>
    <property type="match status" value="5"/>
</dbReference>
<dbReference type="PANTHER" id="PTHR24198">
    <property type="entry name" value="ANKYRIN REPEAT AND PROTEIN KINASE DOMAIN-CONTAINING PROTEIN"/>
    <property type="match status" value="1"/>
</dbReference>
<dbReference type="SUPFAM" id="SSF48403">
    <property type="entry name" value="Ankyrin repeat"/>
    <property type="match status" value="2"/>
</dbReference>
<feature type="repeat" description="ANK" evidence="3">
    <location>
        <begin position="373"/>
        <end position="405"/>
    </location>
</feature>
<comment type="caution">
    <text evidence="5">The sequence shown here is derived from an EMBL/GenBank/DDBJ whole genome shotgun (WGS) entry which is preliminary data.</text>
</comment>
<dbReference type="EMBL" id="LSMT01000435">
    <property type="protein sequence ID" value="PFX18026.1"/>
    <property type="molecule type" value="Genomic_DNA"/>
</dbReference>
<evidence type="ECO:0000256" key="3">
    <source>
        <dbReference type="PROSITE-ProRule" id="PRU00023"/>
    </source>
</evidence>
<keyword evidence="6" id="KW-1185">Reference proteome</keyword>
<dbReference type="InterPro" id="IPR002110">
    <property type="entry name" value="Ankyrin_rpt"/>
</dbReference>
<keyword evidence="1" id="KW-0677">Repeat</keyword>
<evidence type="ECO:0000313" key="5">
    <source>
        <dbReference type="EMBL" id="PFX18026.1"/>
    </source>
</evidence>
<feature type="repeat" description="ANK" evidence="3">
    <location>
        <begin position="340"/>
        <end position="372"/>
    </location>
</feature>
<feature type="repeat" description="ANK" evidence="3">
    <location>
        <begin position="307"/>
        <end position="339"/>
    </location>
</feature>
<dbReference type="STRING" id="50429.A0A2B4RLI1"/>
<dbReference type="Gene3D" id="1.25.40.20">
    <property type="entry name" value="Ankyrin repeat-containing domain"/>
    <property type="match status" value="2"/>
</dbReference>
<dbReference type="OrthoDB" id="194358at2759"/>
<feature type="compositionally biased region" description="Basic and acidic residues" evidence="4">
    <location>
        <begin position="61"/>
        <end position="75"/>
    </location>
</feature>
<feature type="repeat" description="ANK" evidence="3">
    <location>
        <begin position="449"/>
        <end position="481"/>
    </location>
</feature>
<reference evidence="6" key="1">
    <citation type="journal article" date="2017" name="bioRxiv">
        <title>Comparative analysis of the genomes of Stylophora pistillata and Acropora digitifera provides evidence for extensive differences between species of corals.</title>
        <authorList>
            <person name="Voolstra C.R."/>
            <person name="Li Y."/>
            <person name="Liew Y.J."/>
            <person name="Baumgarten S."/>
            <person name="Zoccola D."/>
            <person name="Flot J.-F."/>
            <person name="Tambutte S."/>
            <person name="Allemand D."/>
            <person name="Aranda M."/>
        </authorList>
    </citation>
    <scope>NUCLEOTIDE SEQUENCE [LARGE SCALE GENOMIC DNA]</scope>
</reference>
<feature type="region of interest" description="Disordered" evidence="4">
    <location>
        <begin position="32"/>
        <end position="93"/>
    </location>
</feature>
<proteinExistence type="predicted"/>
<dbReference type="AlphaFoldDB" id="A0A2B4RLI1"/>
<sequence length="617" mass="68045">MAEVFFSSTFYLVLLAALALCAFFVRLIGTTSEPEPKPDSETPPKQGKSSPSLEVTRSKNRKLDDNKVDQQKDLFRNPPSKLENAPKPVKGRYVTLAGSKTEKQSETMTHKATQSDTVATRSTLSLLTTFLLKDKRHVKAHSSAKFVAEKLERRHTRMQKDNLKMQAFYRLTNPDGPNGLSVLQALVMKGDLSTTETILRFSPSGLDVSIALLTTGTADLLVSRMRTLVNLSLMTCSPDQIPVKENSNSDAAHVLYILNKTVKNFQRRSLLREVVSKGSLSQLQKVLARCTKLKENRKSCLEKTDQRGRTLLMSACASGKSEVVEFLLGSGTRMDPRDNKQRTALHFAVANNSLDVVKLLVRAGACIYDEDDCGLMSLHYASQNGRREIALFFIEHGCDVNRPTGDTYEGSERSLTGCTALHFAAQNGHNETIVLLLSKGAGVDSVKLNGQTPLLLAAERGHVSTVELLLHRGADINASDVYQNTALEIAVLAKKLCVIKLLIEHGINTDRFVGSMSCERLLTDTIKGGDRDLLQTLIDVQDLVKDKLQEIRVSPWNKTLLHVAAETKGNFHIIDLLTDVFRDVNVKTLREQTPLHCAADVNIAKKLVEAGGKADQT</sequence>
<dbReference type="PROSITE" id="PS50088">
    <property type="entry name" value="ANK_REPEAT"/>
    <property type="match status" value="5"/>
</dbReference>
<feature type="repeat" description="ANK" evidence="3">
    <location>
        <begin position="416"/>
        <end position="448"/>
    </location>
</feature>
<protein>
    <submittedName>
        <fullName evidence="5">Putative ankyrin repeat protein</fullName>
    </submittedName>
</protein>
<evidence type="ECO:0000256" key="2">
    <source>
        <dbReference type="ARBA" id="ARBA00023043"/>
    </source>
</evidence>
<name>A0A2B4RLI1_STYPI</name>
<dbReference type="PRINTS" id="PR01415">
    <property type="entry name" value="ANKYRIN"/>
</dbReference>
<evidence type="ECO:0000256" key="1">
    <source>
        <dbReference type="ARBA" id="ARBA00022737"/>
    </source>
</evidence>
<organism evidence="5 6">
    <name type="scientific">Stylophora pistillata</name>
    <name type="common">Smooth cauliflower coral</name>
    <dbReference type="NCBI Taxonomy" id="50429"/>
    <lineage>
        <taxon>Eukaryota</taxon>
        <taxon>Metazoa</taxon>
        <taxon>Cnidaria</taxon>
        <taxon>Anthozoa</taxon>
        <taxon>Hexacorallia</taxon>
        <taxon>Scleractinia</taxon>
        <taxon>Astrocoeniina</taxon>
        <taxon>Pocilloporidae</taxon>
        <taxon>Stylophora</taxon>
    </lineage>
</organism>